<accession>A0ABV9KVX5</accession>
<sequence>MNKPLVSVLMPCYNVEKYVGESMNSILNQTYTDLQIVAINDCSTDNTGRILQELARKDPRITVVENEENLKLIKTLNKGIYLCKGEYIARMDADDIALPTRIEKEVAFLEKNKEHDIVSTLFYAFRTGNPGKRDLHHSPLKDEELRAYLLFKSGICHPAVMIRSRVFKELGLSFETEYLHVEDYALWSKAIYKTKLANIGEPLLLYRVHQQQVSSLNEALQTDNKKKVFKIHCRHLGLPIDDDFLEIYSSVAECVPLHSSFKYLDMCEGFMLSLIRINRDKPFCDGAYLEHMLSVHWLRLCANSRLGLKVLRKLKESPLYKEENYTSRDFAILYTKCTFKLKYRKSLIYKFVFR</sequence>
<dbReference type="Gene3D" id="3.90.550.10">
    <property type="entry name" value="Spore Coat Polysaccharide Biosynthesis Protein SpsA, Chain A"/>
    <property type="match status" value="1"/>
</dbReference>
<dbReference type="InterPro" id="IPR029044">
    <property type="entry name" value="Nucleotide-diphossugar_trans"/>
</dbReference>
<protein>
    <submittedName>
        <fullName evidence="2">Glycosyltransferase family 2 protein</fullName>
    </submittedName>
</protein>
<evidence type="ECO:0000259" key="1">
    <source>
        <dbReference type="Pfam" id="PF00535"/>
    </source>
</evidence>
<feature type="domain" description="Glycosyltransferase 2-like" evidence="1">
    <location>
        <begin position="7"/>
        <end position="170"/>
    </location>
</feature>
<dbReference type="EMBL" id="JBHSGN010000067">
    <property type="protein sequence ID" value="MFC4674126.1"/>
    <property type="molecule type" value="Genomic_DNA"/>
</dbReference>
<dbReference type="InterPro" id="IPR001173">
    <property type="entry name" value="Glyco_trans_2-like"/>
</dbReference>
<proteinExistence type="predicted"/>
<evidence type="ECO:0000313" key="3">
    <source>
        <dbReference type="Proteomes" id="UP001596023"/>
    </source>
</evidence>
<dbReference type="PANTHER" id="PTHR22916">
    <property type="entry name" value="GLYCOSYLTRANSFERASE"/>
    <property type="match status" value="1"/>
</dbReference>
<dbReference type="RefSeq" id="WP_379996107.1">
    <property type="nucleotide sequence ID" value="NZ_JBHSGN010000067.1"/>
</dbReference>
<dbReference type="Pfam" id="PF00535">
    <property type="entry name" value="Glycos_transf_2"/>
    <property type="match status" value="1"/>
</dbReference>
<dbReference type="Proteomes" id="UP001596023">
    <property type="component" value="Unassembled WGS sequence"/>
</dbReference>
<reference evidence="3" key="1">
    <citation type="journal article" date="2019" name="Int. J. Syst. Evol. Microbiol.">
        <title>The Global Catalogue of Microorganisms (GCM) 10K type strain sequencing project: providing services to taxonomists for standard genome sequencing and annotation.</title>
        <authorList>
            <consortium name="The Broad Institute Genomics Platform"/>
            <consortium name="The Broad Institute Genome Sequencing Center for Infectious Disease"/>
            <person name="Wu L."/>
            <person name="Ma J."/>
        </authorList>
    </citation>
    <scope>NUCLEOTIDE SEQUENCE [LARGE SCALE GENOMIC DNA]</scope>
    <source>
        <strain evidence="3">CCUG 66188</strain>
    </source>
</reference>
<keyword evidence="3" id="KW-1185">Reference proteome</keyword>
<gene>
    <name evidence="2" type="ORF">ACFO6W_10495</name>
</gene>
<evidence type="ECO:0000313" key="2">
    <source>
        <dbReference type="EMBL" id="MFC4674126.1"/>
    </source>
</evidence>
<dbReference type="SUPFAM" id="SSF53448">
    <property type="entry name" value="Nucleotide-diphospho-sugar transferases"/>
    <property type="match status" value="1"/>
</dbReference>
<dbReference type="PANTHER" id="PTHR22916:SF3">
    <property type="entry name" value="UDP-GLCNAC:BETAGAL BETA-1,3-N-ACETYLGLUCOSAMINYLTRANSFERASE-LIKE PROTEIN 1"/>
    <property type="match status" value="1"/>
</dbReference>
<dbReference type="CDD" id="cd00761">
    <property type="entry name" value="Glyco_tranf_GTA_type"/>
    <property type="match status" value="1"/>
</dbReference>
<name>A0ABV9KVX5_9BACT</name>
<organism evidence="2 3">
    <name type="scientific">Dysgonomonas termitidis</name>
    <dbReference type="NCBI Taxonomy" id="1516126"/>
    <lineage>
        <taxon>Bacteria</taxon>
        <taxon>Pseudomonadati</taxon>
        <taxon>Bacteroidota</taxon>
        <taxon>Bacteroidia</taxon>
        <taxon>Bacteroidales</taxon>
        <taxon>Dysgonomonadaceae</taxon>
        <taxon>Dysgonomonas</taxon>
    </lineage>
</organism>
<comment type="caution">
    <text evidence="2">The sequence shown here is derived from an EMBL/GenBank/DDBJ whole genome shotgun (WGS) entry which is preliminary data.</text>
</comment>